<proteinExistence type="predicted"/>
<dbReference type="GO" id="GO:0016787">
    <property type="term" value="F:hydrolase activity"/>
    <property type="evidence" value="ECO:0007669"/>
    <property type="project" value="UniProtKB-KW"/>
</dbReference>
<accession>A0A842HC20</accession>
<dbReference type="EMBL" id="JACHVB010000020">
    <property type="protein sequence ID" value="MBC2593962.1"/>
    <property type="molecule type" value="Genomic_DNA"/>
</dbReference>
<evidence type="ECO:0000313" key="4">
    <source>
        <dbReference type="EMBL" id="MBC2593962.1"/>
    </source>
</evidence>
<name>A0A842HC20_9BACT</name>
<dbReference type="AlphaFoldDB" id="A0A842HC20"/>
<dbReference type="Gene3D" id="3.40.50.1820">
    <property type="entry name" value="alpha/beta hydrolase"/>
    <property type="match status" value="1"/>
</dbReference>
<reference evidence="4 5" key="1">
    <citation type="submission" date="2020-07" db="EMBL/GenBank/DDBJ databases">
        <authorList>
            <person name="Feng X."/>
        </authorList>
    </citation>
    <scope>NUCLEOTIDE SEQUENCE [LARGE SCALE GENOMIC DNA]</scope>
    <source>
        <strain evidence="4 5">JCM31066</strain>
    </source>
</reference>
<evidence type="ECO:0000256" key="2">
    <source>
        <dbReference type="SAM" id="SignalP"/>
    </source>
</evidence>
<dbReference type="PANTHER" id="PTHR48081">
    <property type="entry name" value="AB HYDROLASE SUPERFAMILY PROTEIN C4A8.06C"/>
    <property type="match status" value="1"/>
</dbReference>
<feature type="signal peptide" evidence="2">
    <location>
        <begin position="1"/>
        <end position="25"/>
    </location>
</feature>
<feature type="domain" description="BD-FAE-like" evidence="3">
    <location>
        <begin position="48"/>
        <end position="258"/>
    </location>
</feature>
<gene>
    <name evidence="4" type="ORF">H5P28_06775</name>
</gene>
<dbReference type="SUPFAM" id="SSF53474">
    <property type="entry name" value="alpha/beta-Hydrolases"/>
    <property type="match status" value="1"/>
</dbReference>
<organism evidence="4 5">
    <name type="scientific">Ruficoccus amylovorans</name>
    <dbReference type="NCBI Taxonomy" id="1804625"/>
    <lineage>
        <taxon>Bacteria</taxon>
        <taxon>Pseudomonadati</taxon>
        <taxon>Verrucomicrobiota</taxon>
        <taxon>Opitutia</taxon>
        <taxon>Puniceicoccales</taxon>
        <taxon>Cerasicoccaceae</taxon>
        <taxon>Ruficoccus</taxon>
    </lineage>
</organism>
<evidence type="ECO:0000313" key="5">
    <source>
        <dbReference type="Proteomes" id="UP000546464"/>
    </source>
</evidence>
<evidence type="ECO:0000259" key="3">
    <source>
        <dbReference type="Pfam" id="PF20434"/>
    </source>
</evidence>
<dbReference type="InterPro" id="IPR050300">
    <property type="entry name" value="GDXG_lipolytic_enzyme"/>
</dbReference>
<dbReference type="RefSeq" id="WP_185674948.1">
    <property type="nucleotide sequence ID" value="NZ_JACHVB010000020.1"/>
</dbReference>
<keyword evidence="2" id="KW-0732">Signal</keyword>
<keyword evidence="1 4" id="KW-0378">Hydrolase</keyword>
<evidence type="ECO:0000256" key="1">
    <source>
        <dbReference type="ARBA" id="ARBA00022801"/>
    </source>
</evidence>
<dbReference type="Pfam" id="PF20434">
    <property type="entry name" value="BD-FAE"/>
    <property type="match status" value="1"/>
</dbReference>
<protein>
    <submittedName>
        <fullName evidence="4">Alpha/beta hydrolase</fullName>
    </submittedName>
</protein>
<keyword evidence="5" id="KW-1185">Reference proteome</keyword>
<dbReference type="InterPro" id="IPR029058">
    <property type="entry name" value="AB_hydrolase_fold"/>
</dbReference>
<feature type="chain" id="PRO_5032424328" evidence="2">
    <location>
        <begin position="26"/>
        <end position="303"/>
    </location>
</feature>
<dbReference type="Proteomes" id="UP000546464">
    <property type="component" value="Unassembled WGS sequence"/>
</dbReference>
<comment type="caution">
    <text evidence="4">The sequence shown here is derived from an EMBL/GenBank/DDBJ whole genome shotgun (WGS) entry which is preliminary data.</text>
</comment>
<dbReference type="InterPro" id="IPR049492">
    <property type="entry name" value="BD-FAE-like_dom"/>
</dbReference>
<dbReference type="PANTHER" id="PTHR48081:SF13">
    <property type="entry name" value="ALPHA_BETA HYDROLASE"/>
    <property type="match status" value="1"/>
</dbReference>
<sequence length="303" mass="32501">MPPKLRSARLLSLLALVTLSPVLTAVAEKPAPTLSDIPYLGAERPETMDAWLPPESFARPIPAVLLIHGGGWEIGDKADGRERNIAATLSAHGYAVFSINYLLGHKTKDPQTGASKRVIAWPQNFYDCKSALRYLRANAGRYGIDPARIAVMGGSAGGHLALLVGVTAEADALNQHGLYTDQSNEVACIVDLYGIHDLRQFGRALFAGKTDGETEQNLTAASPVSYFETADVPPVLVIHGTADPTVPISVSRDLVARLQAGGHEVEYLEVKGAGHSFHLQPSQADLRPVVLEFLDIHLQTPGH</sequence>